<evidence type="ECO:0000256" key="5">
    <source>
        <dbReference type="ARBA" id="ARBA00022691"/>
    </source>
</evidence>
<evidence type="ECO:0000313" key="6">
    <source>
        <dbReference type="EMBL" id="URZ11292.1"/>
    </source>
</evidence>
<dbReference type="InterPro" id="IPR036804">
    <property type="entry name" value="CheR_N_sf"/>
</dbReference>
<dbReference type="InterPro" id="IPR022642">
    <property type="entry name" value="CheR_C"/>
</dbReference>
<dbReference type="SMART" id="SM00138">
    <property type="entry name" value="MeTrc"/>
    <property type="match status" value="1"/>
</dbReference>
<dbReference type="GO" id="GO:0032259">
    <property type="term" value="P:methylation"/>
    <property type="evidence" value="ECO:0007669"/>
    <property type="project" value="UniProtKB-KW"/>
</dbReference>
<protein>
    <recommendedName>
        <fullName evidence="2">protein-glutamate O-methyltransferase</fullName>
        <ecNumber evidence="2">2.1.1.80</ecNumber>
    </recommendedName>
</protein>
<reference evidence="6 7" key="1">
    <citation type="submission" date="2022-04" db="EMBL/GenBank/DDBJ databases">
        <title>Genome sequence of C. roseum typestrain.</title>
        <authorList>
            <person name="Poehlein A."/>
            <person name="Schoch T."/>
            <person name="Duerre P."/>
            <person name="Daniel R."/>
        </authorList>
    </citation>
    <scope>NUCLEOTIDE SEQUENCE [LARGE SCALE GENOMIC DNA]</scope>
    <source>
        <strain evidence="6 7">DSM 7320</strain>
    </source>
</reference>
<dbReference type="SUPFAM" id="SSF53335">
    <property type="entry name" value="S-adenosyl-L-methionine-dependent methyltransferases"/>
    <property type="match status" value="1"/>
</dbReference>
<dbReference type="GO" id="GO:0008983">
    <property type="term" value="F:protein-glutamate O-methyltransferase activity"/>
    <property type="evidence" value="ECO:0007669"/>
    <property type="project" value="UniProtKB-EC"/>
</dbReference>
<accession>A0A1S8L8Z7</accession>
<dbReference type="CDD" id="cd02440">
    <property type="entry name" value="AdoMet_MTases"/>
    <property type="match status" value="1"/>
</dbReference>
<evidence type="ECO:0000256" key="2">
    <source>
        <dbReference type="ARBA" id="ARBA00012534"/>
    </source>
</evidence>
<dbReference type="PANTHER" id="PTHR24422:SF19">
    <property type="entry name" value="CHEMOTAXIS PROTEIN METHYLTRANSFERASE"/>
    <property type="match status" value="1"/>
</dbReference>
<evidence type="ECO:0000256" key="1">
    <source>
        <dbReference type="ARBA" id="ARBA00001541"/>
    </source>
</evidence>
<dbReference type="InterPro" id="IPR022641">
    <property type="entry name" value="CheR_N"/>
</dbReference>
<keyword evidence="5" id="KW-0949">S-adenosyl-L-methionine</keyword>
<dbReference type="SUPFAM" id="SSF47757">
    <property type="entry name" value="Chemotaxis receptor methyltransferase CheR, N-terminal domain"/>
    <property type="match status" value="1"/>
</dbReference>
<dbReference type="Gene3D" id="1.10.155.10">
    <property type="entry name" value="Chemotaxis receptor methyltransferase CheR, N-terminal domain"/>
    <property type="match status" value="1"/>
</dbReference>
<dbReference type="EMBL" id="CP096983">
    <property type="protein sequence ID" value="URZ11292.1"/>
    <property type="molecule type" value="Genomic_DNA"/>
</dbReference>
<dbReference type="InterPro" id="IPR050903">
    <property type="entry name" value="Bact_Chemotaxis_MeTrfase"/>
</dbReference>
<dbReference type="KEGG" id="crw:CROST_020090"/>
<evidence type="ECO:0000256" key="4">
    <source>
        <dbReference type="ARBA" id="ARBA00022679"/>
    </source>
</evidence>
<evidence type="ECO:0000313" key="7">
    <source>
        <dbReference type="Proteomes" id="UP000190951"/>
    </source>
</evidence>
<keyword evidence="4 6" id="KW-0808">Transferase</keyword>
<gene>
    <name evidence="6" type="primary">cheR_2</name>
    <name evidence="6" type="ORF">CROST_020090</name>
</gene>
<dbReference type="Proteomes" id="UP000190951">
    <property type="component" value="Chromosome"/>
</dbReference>
<dbReference type="Gene3D" id="3.40.50.150">
    <property type="entry name" value="Vaccinia Virus protein VP39"/>
    <property type="match status" value="1"/>
</dbReference>
<organism evidence="6 7">
    <name type="scientific">Clostridium felsineum</name>
    <dbReference type="NCBI Taxonomy" id="36839"/>
    <lineage>
        <taxon>Bacteria</taxon>
        <taxon>Bacillati</taxon>
        <taxon>Bacillota</taxon>
        <taxon>Clostridia</taxon>
        <taxon>Eubacteriales</taxon>
        <taxon>Clostridiaceae</taxon>
        <taxon>Clostridium</taxon>
    </lineage>
</organism>
<dbReference type="STRING" id="84029.CROST_16600"/>
<dbReference type="Pfam" id="PF01739">
    <property type="entry name" value="CheR"/>
    <property type="match status" value="1"/>
</dbReference>
<dbReference type="RefSeq" id="WP_077834056.1">
    <property type="nucleotide sequence ID" value="NZ_CP096983.1"/>
</dbReference>
<dbReference type="PROSITE" id="PS50123">
    <property type="entry name" value="CHER"/>
    <property type="match status" value="1"/>
</dbReference>
<dbReference type="AlphaFoldDB" id="A0A1S8L8Z7"/>
<keyword evidence="3 6" id="KW-0489">Methyltransferase</keyword>
<dbReference type="InterPro" id="IPR029063">
    <property type="entry name" value="SAM-dependent_MTases_sf"/>
</dbReference>
<dbReference type="EC" id="2.1.1.80" evidence="2"/>
<dbReference type="PANTHER" id="PTHR24422">
    <property type="entry name" value="CHEMOTAXIS PROTEIN METHYLTRANSFERASE"/>
    <property type="match status" value="1"/>
</dbReference>
<keyword evidence="7" id="KW-1185">Reference proteome</keyword>
<proteinExistence type="predicted"/>
<dbReference type="Pfam" id="PF03705">
    <property type="entry name" value="CheR_N"/>
    <property type="match status" value="1"/>
</dbReference>
<name>A0A1S8L8Z7_9CLOT</name>
<comment type="catalytic activity">
    <reaction evidence="1">
        <text>L-glutamyl-[protein] + S-adenosyl-L-methionine = [protein]-L-glutamate 5-O-methyl ester + S-adenosyl-L-homocysteine</text>
        <dbReference type="Rhea" id="RHEA:24452"/>
        <dbReference type="Rhea" id="RHEA-COMP:10208"/>
        <dbReference type="Rhea" id="RHEA-COMP:10311"/>
        <dbReference type="ChEBI" id="CHEBI:29973"/>
        <dbReference type="ChEBI" id="CHEBI:57856"/>
        <dbReference type="ChEBI" id="CHEBI:59789"/>
        <dbReference type="ChEBI" id="CHEBI:82795"/>
        <dbReference type="EC" id="2.1.1.80"/>
    </reaction>
</comment>
<sequence>MDIGEFKKWVLKDFGLDLFAYKENQLHRRILSLISRVGASSIDEYVTILKKDQDQRQRFLDFITINVTEFFRNPEIFKEVEKEIRNIMLSSKEPLKVWSAACSIGAEPYSLAIILDKLDSSRKSNITATDIDSTILSKAKLGEYTENEIKNVEKKDLDKYFKIVGDKYIIDNKIKRMITFKKHDLILDSYDNNFDLIVCRNVVIYFNQDVKEKIYKKFSQSLKKGGLLFVGATESIYNYKEYGFEKASTFIYKKL</sequence>
<dbReference type="InterPro" id="IPR000780">
    <property type="entry name" value="CheR_MeTrfase"/>
</dbReference>
<dbReference type="PRINTS" id="PR00996">
    <property type="entry name" value="CHERMTFRASE"/>
</dbReference>
<evidence type="ECO:0000256" key="3">
    <source>
        <dbReference type="ARBA" id="ARBA00022603"/>
    </source>
</evidence>